<dbReference type="KEGG" id="medw:NCTC10132_00687"/>
<dbReference type="EMBL" id="LS991951">
    <property type="protein sequence ID" value="SYV97322.1"/>
    <property type="molecule type" value="Genomic_DNA"/>
</dbReference>
<accession>A0A3B0PKM5</accession>
<dbReference type="AlphaFoldDB" id="A0A3B0PKM5"/>
<name>A0A3B0PKM5_9BACT</name>
<protein>
    <submittedName>
        <fullName evidence="1">Uncharacterized protein</fullName>
    </submittedName>
</protein>
<proteinExistence type="predicted"/>
<evidence type="ECO:0000313" key="2">
    <source>
        <dbReference type="Proteomes" id="UP000257559"/>
    </source>
</evidence>
<keyword evidence="2" id="KW-1185">Reference proteome</keyword>
<gene>
    <name evidence="1" type="ORF">NCTC10132_00687</name>
</gene>
<feature type="non-terminal residue" evidence="1">
    <location>
        <position position="100"/>
    </location>
</feature>
<sequence length="100" mass="12101">MSFVDGKFSTNLNRNLDHNNIPFIIQFCFMLYNQKINNDLFYYKYKKMKESNKNVFLLSNDIKISYKNATDILTSYFVGEKIYKKYKISEINKINKINKW</sequence>
<organism evidence="1 2">
    <name type="scientific">Mycoplasmopsis edwardii</name>
    <dbReference type="NCBI Taxonomy" id="53558"/>
    <lineage>
        <taxon>Bacteria</taxon>
        <taxon>Bacillati</taxon>
        <taxon>Mycoplasmatota</taxon>
        <taxon>Mycoplasmoidales</taxon>
        <taxon>Metamycoplasmataceae</taxon>
        <taxon>Mycoplasmopsis</taxon>
    </lineage>
</organism>
<dbReference type="Proteomes" id="UP000257559">
    <property type="component" value="Chromosome"/>
</dbReference>
<evidence type="ECO:0000313" key="1">
    <source>
        <dbReference type="EMBL" id="SYV97322.1"/>
    </source>
</evidence>
<reference evidence="2" key="1">
    <citation type="submission" date="2018-06" db="EMBL/GenBank/DDBJ databases">
        <authorList>
            <consortium name="Pathogen Informatics"/>
        </authorList>
    </citation>
    <scope>NUCLEOTIDE SEQUENCE [LARGE SCALE GENOMIC DNA]</scope>
    <source>
        <strain evidence="2">NCTC10132</strain>
    </source>
</reference>